<proteinExistence type="inferred from homology"/>
<comment type="subcellular location">
    <subcellularLocation>
        <location evidence="1">Cell membrane</location>
        <topology evidence="1">Multi-pass membrane protein</topology>
    </subcellularLocation>
</comment>
<organism evidence="9 10">
    <name type="scientific">Rossellomorea vietnamensis</name>
    <dbReference type="NCBI Taxonomy" id="218284"/>
    <lineage>
        <taxon>Bacteria</taxon>
        <taxon>Bacillati</taxon>
        <taxon>Bacillota</taxon>
        <taxon>Bacilli</taxon>
        <taxon>Bacillales</taxon>
        <taxon>Bacillaceae</taxon>
        <taxon>Rossellomorea</taxon>
    </lineage>
</organism>
<dbReference type="InterPro" id="IPR002656">
    <property type="entry name" value="Acyl_transf_3_dom"/>
</dbReference>
<dbReference type="PANTHER" id="PTHR40074:SF2">
    <property type="entry name" value="O-ACETYLTRANSFERASE WECH"/>
    <property type="match status" value="1"/>
</dbReference>
<dbReference type="Pfam" id="PF01757">
    <property type="entry name" value="Acyl_transf_3"/>
    <property type="match status" value="1"/>
</dbReference>
<dbReference type="PATRIC" id="fig|218284.4.peg.2164"/>
<feature type="transmembrane region" description="Helical" evidence="7">
    <location>
        <begin position="156"/>
        <end position="174"/>
    </location>
</feature>
<feature type="transmembrane region" description="Helical" evidence="7">
    <location>
        <begin position="91"/>
        <end position="109"/>
    </location>
</feature>
<comment type="similarity">
    <text evidence="2">Belongs to the acyltransferase 3 family.</text>
</comment>
<protein>
    <recommendedName>
        <fullName evidence="8">Acyltransferase 3 domain-containing protein</fullName>
    </recommendedName>
</protein>
<evidence type="ECO:0000256" key="4">
    <source>
        <dbReference type="ARBA" id="ARBA00022692"/>
    </source>
</evidence>
<evidence type="ECO:0000256" key="3">
    <source>
        <dbReference type="ARBA" id="ARBA00022475"/>
    </source>
</evidence>
<keyword evidence="3" id="KW-1003">Cell membrane</keyword>
<feature type="domain" description="Acyltransferase 3" evidence="8">
    <location>
        <begin position="14"/>
        <end position="331"/>
    </location>
</feature>
<dbReference type="GO" id="GO:0005886">
    <property type="term" value="C:plasma membrane"/>
    <property type="evidence" value="ECO:0007669"/>
    <property type="project" value="UniProtKB-SubCell"/>
</dbReference>
<name>A0A0P6W6G0_9BACI</name>
<evidence type="ECO:0000256" key="2">
    <source>
        <dbReference type="ARBA" id="ARBA00007400"/>
    </source>
</evidence>
<dbReference type="GO" id="GO:0009246">
    <property type="term" value="P:enterobacterial common antigen biosynthetic process"/>
    <property type="evidence" value="ECO:0007669"/>
    <property type="project" value="TreeGrafter"/>
</dbReference>
<dbReference type="GO" id="GO:0016413">
    <property type="term" value="F:O-acetyltransferase activity"/>
    <property type="evidence" value="ECO:0007669"/>
    <property type="project" value="TreeGrafter"/>
</dbReference>
<feature type="transmembrane region" description="Helical" evidence="7">
    <location>
        <begin position="129"/>
        <end position="149"/>
    </location>
</feature>
<evidence type="ECO:0000256" key="5">
    <source>
        <dbReference type="ARBA" id="ARBA00022989"/>
    </source>
</evidence>
<sequence>MSSSSTQKKKYLFEIHFLRAFACLAVLGVHVSATYYSMNDNTFNWFSYFLNQVGRFGTPIFVVIAGFLLFYQVKRNTYSLSKFVTSRISKIIMPLILWSLVYRFLLYYFDNQQIGSIKTEIVKIFTGDHFYHLYFIAIIVQFYFIFPILQKVFRTKMGLVVLTVISFFISYQMIGFNPGIEGFIGNFMASKSFMPLWIFYFSFGGLLAFFWEDIRDFATDFPWKMLTLSLLLTAGAIIEYSINGDLTNRRPSNLLNIPLLSIGTIGMYPLLSKWNFLKKPLTLLGKYSMGIYLIHPFVLHLMKFYLPSSTWDMIYLPITFVAVLLICVGLIRLIQYIPLSSYFIPVPRIKTSNKESVGNISSKEATA</sequence>
<evidence type="ECO:0000256" key="7">
    <source>
        <dbReference type="SAM" id="Phobius"/>
    </source>
</evidence>
<evidence type="ECO:0000259" key="8">
    <source>
        <dbReference type="Pfam" id="PF01757"/>
    </source>
</evidence>
<evidence type="ECO:0000313" key="10">
    <source>
        <dbReference type="Proteomes" id="UP000050398"/>
    </source>
</evidence>
<feature type="transmembrane region" description="Helical" evidence="7">
    <location>
        <begin position="254"/>
        <end position="271"/>
    </location>
</feature>
<feature type="transmembrane region" description="Helical" evidence="7">
    <location>
        <begin position="314"/>
        <end position="334"/>
    </location>
</feature>
<dbReference type="Proteomes" id="UP000050398">
    <property type="component" value="Unassembled WGS sequence"/>
</dbReference>
<feature type="transmembrane region" description="Helical" evidence="7">
    <location>
        <begin position="223"/>
        <end position="242"/>
    </location>
</feature>
<keyword evidence="5 7" id="KW-1133">Transmembrane helix</keyword>
<gene>
    <name evidence="9" type="ORF">AM506_05250</name>
</gene>
<dbReference type="EMBL" id="LIXZ01000003">
    <property type="protein sequence ID" value="KPL60533.1"/>
    <property type="molecule type" value="Genomic_DNA"/>
</dbReference>
<keyword evidence="4 7" id="KW-0812">Transmembrane</keyword>
<reference evidence="9 10" key="1">
    <citation type="submission" date="2015-08" db="EMBL/GenBank/DDBJ databases">
        <title>Draft Genome Sequence of Bacillus vietnamensis UCD-SED5.</title>
        <authorList>
            <person name="Lee R.D."/>
            <person name="Jospin G."/>
            <person name="Lang J.M."/>
            <person name="Coil D.A."/>
            <person name="Eisen J.A."/>
        </authorList>
    </citation>
    <scope>NUCLEOTIDE SEQUENCE [LARGE SCALE GENOMIC DNA]</scope>
    <source>
        <strain evidence="9 10">UCD-SED5</strain>
    </source>
</reference>
<feature type="transmembrane region" description="Helical" evidence="7">
    <location>
        <begin position="283"/>
        <end position="302"/>
    </location>
</feature>
<feature type="transmembrane region" description="Helical" evidence="7">
    <location>
        <begin position="194"/>
        <end position="211"/>
    </location>
</feature>
<keyword evidence="6 7" id="KW-0472">Membrane</keyword>
<accession>A0A0P6W6G0</accession>
<feature type="transmembrane region" description="Helical" evidence="7">
    <location>
        <begin position="12"/>
        <end position="33"/>
    </location>
</feature>
<evidence type="ECO:0000313" key="9">
    <source>
        <dbReference type="EMBL" id="KPL60533.1"/>
    </source>
</evidence>
<feature type="transmembrane region" description="Helical" evidence="7">
    <location>
        <begin position="53"/>
        <end position="71"/>
    </location>
</feature>
<dbReference type="OrthoDB" id="65129at2"/>
<dbReference type="AlphaFoldDB" id="A0A0P6W6G0"/>
<dbReference type="PANTHER" id="PTHR40074">
    <property type="entry name" value="O-ACETYLTRANSFERASE WECH"/>
    <property type="match status" value="1"/>
</dbReference>
<dbReference type="RefSeq" id="WP_060671446.1">
    <property type="nucleotide sequence ID" value="NZ_JBCNGU010000004.1"/>
</dbReference>
<evidence type="ECO:0000256" key="1">
    <source>
        <dbReference type="ARBA" id="ARBA00004651"/>
    </source>
</evidence>
<comment type="caution">
    <text evidence="9">The sequence shown here is derived from an EMBL/GenBank/DDBJ whole genome shotgun (WGS) entry which is preliminary data.</text>
</comment>
<evidence type="ECO:0000256" key="6">
    <source>
        <dbReference type="ARBA" id="ARBA00023136"/>
    </source>
</evidence>